<dbReference type="Proteomes" id="UP000002139">
    <property type="component" value="Chromosome"/>
</dbReference>
<organism evidence="1 2">
    <name type="scientific">Sorangium cellulosum (strain So ce56)</name>
    <name type="common">Polyangium cellulosum (strain So ce56)</name>
    <dbReference type="NCBI Taxonomy" id="448385"/>
    <lineage>
        <taxon>Bacteria</taxon>
        <taxon>Pseudomonadati</taxon>
        <taxon>Myxococcota</taxon>
        <taxon>Polyangia</taxon>
        <taxon>Polyangiales</taxon>
        <taxon>Polyangiaceae</taxon>
        <taxon>Sorangium</taxon>
    </lineage>
</organism>
<dbReference type="HOGENOM" id="CLU_325680_0_0_7"/>
<gene>
    <name evidence="1" type="ordered locus">sce0999</name>
</gene>
<reference evidence="1 2" key="1">
    <citation type="journal article" date="2007" name="Nat. Biotechnol.">
        <title>Complete genome sequence of the myxobacterium Sorangium cellulosum.</title>
        <authorList>
            <person name="Schneiker S."/>
            <person name="Perlova O."/>
            <person name="Kaiser O."/>
            <person name="Gerth K."/>
            <person name="Alici A."/>
            <person name="Altmeyer M.O."/>
            <person name="Bartels D."/>
            <person name="Bekel T."/>
            <person name="Beyer S."/>
            <person name="Bode E."/>
            <person name="Bode H.B."/>
            <person name="Bolten C.J."/>
            <person name="Choudhuri J.V."/>
            <person name="Doss S."/>
            <person name="Elnakady Y.A."/>
            <person name="Frank B."/>
            <person name="Gaigalat L."/>
            <person name="Goesmann A."/>
            <person name="Groeger C."/>
            <person name="Gross F."/>
            <person name="Jelsbak L."/>
            <person name="Jelsbak L."/>
            <person name="Kalinowski J."/>
            <person name="Kegler C."/>
            <person name="Knauber T."/>
            <person name="Konietzny S."/>
            <person name="Kopp M."/>
            <person name="Krause L."/>
            <person name="Krug D."/>
            <person name="Linke B."/>
            <person name="Mahmud T."/>
            <person name="Martinez-Arias R."/>
            <person name="McHardy A.C."/>
            <person name="Merai M."/>
            <person name="Meyer F."/>
            <person name="Mormann S."/>
            <person name="Munoz-Dorado J."/>
            <person name="Perez J."/>
            <person name="Pradella S."/>
            <person name="Rachid S."/>
            <person name="Raddatz G."/>
            <person name="Rosenau F."/>
            <person name="Rueckert C."/>
            <person name="Sasse F."/>
            <person name="Scharfe M."/>
            <person name="Schuster S.C."/>
            <person name="Suen G."/>
            <person name="Treuner-Lange A."/>
            <person name="Velicer G.J."/>
            <person name="Vorholter F.-J."/>
            <person name="Weissman K.J."/>
            <person name="Welch R.D."/>
            <person name="Wenzel S.C."/>
            <person name="Whitworth D.E."/>
            <person name="Wilhelm S."/>
            <person name="Wittmann C."/>
            <person name="Bloecker H."/>
            <person name="Puehler A."/>
            <person name="Mueller R."/>
        </authorList>
    </citation>
    <scope>NUCLEOTIDE SEQUENCE [LARGE SCALE GENOMIC DNA]</scope>
    <source>
        <strain evidence="2">So ce56</strain>
    </source>
</reference>
<dbReference type="RefSeq" id="WP_012233633.1">
    <property type="nucleotide sequence ID" value="NC_010162.1"/>
</dbReference>
<dbReference type="KEGG" id="scl:sce0999"/>
<sequence length="885" mass="95177">MRTHGKNRTALHWVLVMGGALLGVLESGSTAMAQAEGYFTSWQAFEPTNPEIVQNGGDIAAVGWAERGDYDDVIISNTLAGVPTGLETRGWGLATLDPALDWISSNGYALDYLLMDIEGDTQTQYDLLLDNVDRVRTDPDADISGAYVGNYGYYPGMSVDTSGAWPWNVGEQFKIDRENIYYTSGINVAMPVAYNSSQSALHIASSINGVPYVGGTAPTQISAIFWQGIETVSVAARHLPAGDLLIPYIADFVNKPNYGVPQSQVLLPTDNIAQVQHYRLRGANGFRTWEVNVNQTGATTYYYQTYGNVVTATLAFTADMADAWQALDGVFARDGELRTLNLATNKNAGIEWSGVQRGGRVDVLVSNMNTTTQHADWSHVAALPSQSPDVAYHDHVRLQYEACTMDREDYEQHVFGNAMNNQGANSWSGANPDKFAIGSPPGSGNDSEQSIVSTGGYNGKVAWSAFDGPSFNSTDKVVYSGFLYNAISGVAFEPINVAGGSPTGYAVPAYQGPTVSMAWGALRLRSGYDGGDVYQAVNIPATMGKWLEVKMVVNPTVGTGLGSLYVRNVTDGQKDFTRVVFDNINTTGVTERVLVVPLLMGVNKNPSNFNGFIVAAYGDGNAVDDLSMGYYVPQMNDNFDHYQSGVAMDSQVVPQLVWKGPASGGPGQLTASAPYGTGNPSALAVRPTGSSAASAWWETELTDHDASDLTVYSGQLYGTTGVYFAPVNTVASASNGLTPNNYVGFLVQFEQGELRLRGSRDSGELYKATNFAPASGKWYDIQVQVDPSRDIDGVAGGDFGAARVWVKNLTDNTAPVLVDFDKISTTGVVESLLEVPLFLNATTRNPSKWNGWEIGGINSSVQVDNLRSALYPYLDFVGRNQYIAD</sequence>
<accession>A9EV34</accession>
<evidence type="ECO:0000313" key="2">
    <source>
        <dbReference type="Proteomes" id="UP000002139"/>
    </source>
</evidence>
<name>A9EV34_SORC5</name>
<dbReference type="EMBL" id="AM746676">
    <property type="protein sequence ID" value="CAN91156.1"/>
    <property type="molecule type" value="Genomic_DNA"/>
</dbReference>
<evidence type="ECO:0000313" key="1">
    <source>
        <dbReference type="EMBL" id="CAN91156.1"/>
    </source>
</evidence>
<protein>
    <submittedName>
        <fullName evidence="1">Uncharacterized protein</fullName>
    </submittedName>
</protein>
<keyword evidence="2" id="KW-1185">Reference proteome</keyword>
<proteinExistence type="predicted"/>
<dbReference type="AlphaFoldDB" id="A9EV34"/>